<comment type="caution">
    <text evidence="2">The sequence shown here is derived from an EMBL/GenBank/DDBJ whole genome shotgun (WGS) entry which is preliminary data.</text>
</comment>
<name>A0A1R0H1W1_9FUNG</name>
<dbReference type="Proteomes" id="UP000187455">
    <property type="component" value="Unassembled WGS sequence"/>
</dbReference>
<accession>A0A1R0H1W1</accession>
<evidence type="ECO:0000256" key="1">
    <source>
        <dbReference type="SAM" id="MobiDB-lite"/>
    </source>
</evidence>
<evidence type="ECO:0000313" key="3">
    <source>
        <dbReference type="Proteomes" id="UP000187455"/>
    </source>
</evidence>
<feature type="compositionally biased region" description="Basic and acidic residues" evidence="1">
    <location>
        <begin position="49"/>
        <end position="63"/>
    </location>
</feature>
<dbReference type="EMBL" id="LSSL01001056">
    <property type="protein sequence ID" value="OLY83134.1"/>
    <property type="molecule type" value="Genomic_DNA"/>
</dbReference>
<organism evidence="2 3">
    <name type="scientific">Smittium mucronatum</name>
    <dbReference type="NCBI Taxonomy" id="133383"/>
    <lineage>
        <taxon>Eukaryota</taxon>
        <taxon>Fungi</taxon>
        <taxon>Fungi incertae sedis</taxon>
        <taxon>Zoopagomycota</taxon>
        <taxon>Kickxellomycotina</taxon>
        <taxon>Harpellomycetes</taxon>
        <taxon>Harpellales</taxon>
        <taxon>Legeriomycetaceae</taxon>
        <taxon>Smittium</taxon>
    </lineage>
</organism>
<feature type="region of interest" description="Disordered" evidence="1">
    <location>
        <begin position="1"/>
        <end position="71"/>
    </location>
</feature>
<protein>
    <submittedName>
        <fullName evidence="2">Uncharacterized protein</fullName>
    </submittedName>
</protein>
<sequence>MVPRRQPLVGTRISAATASSSRDSERSRSTEMGRDPGAFTRRSGTTGESKLDRGQQEGQRGGDIHAGLEPA</sequence>
<proteinExistence type="predicted"/>
<feature type="compositionally biased region" description="Basic and acidic residues" evidence="1">
    <location>
        <begin position="22"/>
        <end position="34"/>
    </location>
</feature>
<reference evidence="2 3" key="1">
    <citation type="journal article" date="2016" name="Mol. Biol. Evol.">
        <title>Genome-Wide Survey of Gut Fungi (Harpellales) Reveals the First Horizontally Transferred Ubiquitin Gene from a Mosquito Host.</title>
        <authorList>
            <person name="Wang Y."/>
            <person name="White M.M."/>
            <person name="Kvist S."/>
            <person name="Moncalvo J.M."/>
        </authorList>
    </citation>
    <scope>NUCLEOTIDE SEQUENCE [LARGE SCALE GENOMIC DNA]</scope>
    <source>
        <strain evidence="2 3">ALG-7-W6</strain>
    </source>
</reference>
<evidence type="ECO:0000313" key="2">
    <source>
        <dbReference type="EMBL" id="OLY83134.1"/>
    </source>
</evidence>
<gene>
    <name evidence="2" type="ORF">AYI68_g2736</name>
</gene>
<dbReference type="AlphaFoldDB" id="A0A1R0H1W1"/>
<keyword evidence="3" id="KW-1185">Reference proteome</keyword>
<feature type="compositionally biased region" description="Low complexity" evidence="1">
    <location>
        <begin position="11"/>
        <end position="21"/>
    </location>
</feature>